<dbReference type="PROSITE" id="PS51371">
    <property type="entry name" value="CBS"/>
    <property type="match status" value="1"/>
</dbReference>
<accession>A0AA96JYN4</accession>
<evidence type="ECO:0000313" key="4">
    <source>
        <dbReference type="Proteomes" id="UP001302494"/>
    </source>
</evidence>
<dbReference type="SMART" id="SM00116">
    <property type="entry name" value="CBS"/>
    <property type="match status" value="1"/>
</dbReference>
<dbReference type="KEGG" id="nneo:PQG83_04630"/>
<gene>
    <name evidence="3" type="ORF">PQG83_04630</name>
</gene>
<protein>
    <submittedName>
        <fullName evidence="3">CBS domain-containing protein</fullName>
    </submittedName>
</protein>
<dbReference type="Pfam" id="PF00571">
    <property type="entry name" value="CBS"/>
    <property type="match status" value="1"/>
</dbReference>
<dbReference type="EMBL" id="CP116968">
    <property type="protein sequence ID" value="WNM64155.1"/>
    <property type="molecule type" value="Genomic_DNA"/>
</dbReference>
<dbReference type="AlphaFoldDB" id="A0AA96JYN4"/>
<reference evidence="3 4" key="1">
    <citation type="submission" date="2023-01" db="EMBL/GenBank/DDBJ databases">
        <title>Cultivation and genomic characterization of new, ubiquitous marine nitrite-oxidizing bacteria from the Nitrospirales.</title>
        <authorList>
            <person name="Mueller A.J."/>
            <person name="Daebeler A."/>
            <person name="Herbold C.W."/>
            <person name="Kirkegaard R.H."/>
            <person name="Daims H."/>
        </authorList>
    </citation>
    <scope>NUCLEOTIDE SEQUENCE [LARGE SCALE GENOMIC DNA]</scope>
    <source>
        <strain evidence="3 4">DK</strain>
    </source>
</reference>
<sequence length="71" mass="8201">MKDTSTPNPLRVSPNVDAGHCLDLMREHHCRHLLVYDGEEFVGIVSVRDLVVLLLEEKEELIRQLEKYITS</sequence>
<dbReference type="Proteomes" id="UP001302494">
    <property type="component" value="Chromosome"/>
</dbReference>
<organism evidence="3 4">
    <name type="scientific">Candidatus Nitrospira neomarina</name>
    <dbReference type="NCBI Taxonomy" id="3020899"/>
    <lineage>
        <taxon>Bacteria</taxon>
        <taxon>Pseudomonadati</taxon>
        <taxon>Nitrospirota</taxon>
        <taxon>Nitrospiria</taxon>
        <taxon>Nitrospirales</taxon>
        <taxon>Nitrospiraceae</taxon>
        <taxon>Nitrospira</taxon>
    </lineage>
</organism>
<evidence type="ECO:0000256" key="1">
    <source>
        <dbReference type="PROSITE-ProRule" id="PRU00703"/>
    </source>
</evidence>
<dbReference type="SUPFAM" id="SSF54631">
    <property type="entry name" value="CBS-domain pair"/>
    <property type="match status" value="1"/>
</dbReference>
<dbReference type="InterPro" id="IPR046342">
    <property type="entry name" value="CBS_dom_sf"/>
</dbReference>
<proteinExistence type="predicted"/>
<evidence type="ECO:0000313" key="3">
    <source>
        <dbReference type="EMBL" id="WNM64155.1"/>
    </source>
</evidence>
<dbReference type="InterPro" id="IPR000644">
    <property type="entry name" value="CBS_dom"/>
</dbReference>
<keyword evidence="4" id="KW-1185">Reference proteome</keyword>
<feature type="domain" description="CBS" evidence="2">
    <location>
        <begin position="5"/>
        <end position="60"/>
    </location>
</feature>
<dbReference type="Gene3D" id="3.10.580.10">
    <property type="entry name" value="CBS-domain"/>
    <property type="match status" value="1"/>
</dbReference>
<evidence type="ECO:0000259" key="2">
    <source>
        <dbReference type="PROSITE" id="PS51371"/>
    </source>
</evidence>
<name>A0AA96JYN4_9BACT</name>
<keyword evidence="1" id="KW-0129">CBS domain</keyword>